<evidence type="ECO:0000256" key="3">
    <source>
        <dbReference type="ARBA" id="ARBA00022989"/>
    </source>
</evidence>
<sequence>MMVVGAALRHHIRHHSQRLSVLSTRSLLYISPKSNISLLDEARSSPAHSGVKRMLCVSATAFSSSDVYQHLHHEFRINNLSTAHQLIDHFRPEERALLLKLLNQKVEQDKELSLEDGSYHPEMFVDDNPTMAQIKQLFIINTIPFIGFGILDNMIMIMAGEYIDQTLGALLGISTMAAAALGNIISDVAGVGLAHQVEVLVTRLGFKHPELNAQQLTSKKLA</sequence>
<proteinExistence type="predicted"/>
<evidence type="ECO:0000256" key="4">
    <source>
        <dbReference type="ARBA" id="ARBA00023136"/>
    </source>
</evidence>
<dbReference type="Pfam" id="PF10507">
    <property type="entry name" value="TMEM65"/>
    <property type="match status" value="1"/>
</dbReference>
<evidence type="ECO:0000256" key="1">
    <source>
        <dbReference type="ARBA" id="ARBA00004141"/>
    </source>
</evidence>
<dbReference type="AlphaFoldDB" id="A0A915DYW7"/>
<comment type="subcellular location">
    <subcellularLocation>
        <location evidence="1">Membrane</location>
        <topology evidence="1">Multi-pass membrane protein</topology>
    </subcellularLocation>
</comment>
<dbReference type="GO" id="GO:0005739">
    <property type="term" value="C:mitochondrion"/>
    <property type="evidence" value="ECO:0007669"/>
    <property type="project" value="TreeGrafter"/>
</dbReference>
<evidence type="ECO:0000256" key="2">
    <source>
        <dbReference type="ARBA" id="ARBA00022692"/>
    </source>
</evidence>
<dbReference type="GO" id="GO:0016020">
    <property type="term" value="C:membrane"/>
    <property type="evidence" value="ECO:0007669"/>
    <property type="project" value="UniProtKB-SubCell"/>
</dbReference>
<dbReference type="PANTHER" id="PTHR21706">
    <property type="entry name" value="TRANSMEMBRANE PROTEIN 65"/>
    <property type="match status" value="1"/>
</dbReference>
<keyword evidence="5" id="KW-1185">Reference proteome</keyword>
<name>A0A915DYW7_9BILA</name>
<evidence type="ECO:0000313" key="6">
    <source>
        <dbReference type="WBParaSite" id="jg24406"/>
    </source>
</evidence>
<organism evidence="5 6">
    <name type="scientific">Ditylenchus dipsaci</name>
    <dbReference type="NCBI Taxonomy" id="166011"/>
    <lineage>
        <taxon>Eukaryota</taxon>
        <taxon>Metazoa</taxon>
        <taxon>Ecdysozoa</taxon>
        <taxon>Nematoda</taxon>
        <taxon>Chromadorea</taxon>
        <taxon>Rhabditida</taxon>
        <taxon>Tylenchina</taxon>
        <taxon>Tylenchomorpha</taxon>
        <taxon>Sphaerularioidea</taxon>
        <taxon>Anguinidae</taxon>
        <taxon>Anguininae</taxon>
        <taxon>Ditylenchus</taxon>
    </lineage>
</organism>
<reference evidence="6" key="1">
    <citation type="submission" date="2022-11" db="UniProtKB">
        <authorList>
            <consortium name="WormBaseParasite"/>
        </authorList>
    </citation>
    <scope>IDENTIFICATION</scope>
</reference>
<evidence type="ECO:0000313" key="5">
    <source>
        <dbReference type="Proteomes" id="UP000887574"/>
    </source>
</evidence>
<keyword evidence="4" id="KW-0472">Membrane</keyword>
<dbReference type="PANTHER" id="PTHR21706:SF15">
    <property type="entry name" value="TRANSMEMBRANE PROTEIN 65"/>
    <property type="match status" value="1"/>
</dbReference>
<dbReference type="WBParaSite" id="jg24406">
    <property type="protein sequence ID" value="jg24406"/>
    <property type="gene ID" value="jg24406"/>
</dbReference>
<accession>A0A915DYW7</accession>
<keyword evidence="3" id="KW-1133">Transmembrane helix</keyword>
<keyword evidence="2" id="KW-0812">Transmembrane</keyword>
<protein>
    <submittedName>
        <fullName evidence="6">Transmembrane protein 65</fullName>
    </submittedName>
</protein>
<dbReference type="Proteomes" id="UP000887574">
    <property type="component" value="Unplaced"/>
</dbReference>
<dbReference type="InterPro" id="IPR019537">
    <property type="entry name" value="TMEM65"/>
</dbReference>